<evidence type="ECO:0000313" key="1">
    <source>
        <dbReference type="EMBL" id="KAF2741427.1"/>
    </source>
</evidence>
<accession>A0A9P4RDA6</accession>
<dbReference type="OrthoDB" id="5328688at2759"/>
<reference evidence="1" key="1">
    <citation type="journal article" date="2020" name="Stud. Mycol.">
        <title>101 Dothideomycetes genomes: a test case for predicting lifestyles and emergence of pathogens.</title>
        <authorList>
            <person name="Haridas S."/>
            <person name="Albert R."/>
            <person name="Binder M."/>
            <person name="Bloem J."/>
            <person name="Labutti K."/>
            <person name="Salamov A."/>
            <person name="Andreopoulos B."/>
            <person name="Baker S."/>
            <person name="Barry K."/>
            <person name="Bills G."/>
            <person name="Bluhm B."/>
            <person name="Cannon C."/>
            <person name="Castanera R."/>
            <person name="Culley D."/>
            <person name="Daum C."/>
            <person name="Ezra D."/>
            <person name="Gonzalez J."/>
            <person name="Henrissat B."/>
            <person name="Kuo A."/>
            <person name="Liang C."/>
            <person name="Lipzen A."/>
            <person name="Lutzoni F."/>
            <person name="Magnuson J."/>
            <person name="Mondo S."/>
            <person name="Nolan M."/>
            <person name="Ohm R."/>
            <person name="Pangilinan J."/>
            <person name="Park H.-J."/>
            <person name="Ramirez L."/>
            <person name="Alfaro M."/>
            <person name="Sun H."/>
            <person name="Tritt A."/>
            <person name="Yoshinaga Y."/>
            <person name="Zwiers L.-H."/>
            <person name="Turgeon B."/>
            <person name="Goodwin S."/>
            <person name="Spatafora J."/>
            <person name="Crous P."/>
            <person name="Grigoriev I."/>
        </authorList>
    </citation>
    <scope>NUCLEOTIDE SEQUENCE</scope>
    <source>
        <strain evidence="1">CBS 125425</strain>
    </source>
</reference>
<gene>
    <name evidence="1" type="ORF">EJ04DRAFT_558140</name>
</gene>
<proteinExistence type="predicted"/>
<evidence type="ECO:0000313" key="2">
    <source>
        <dbReference type="Proteomes" id="UP000799444"/>
    </source>
</evidence>
<dbReference type="Proteomes" id="UP000799444">
    <property type="component" value="Unassembled WGS sequence"/>
</dbReference>
<sequence>MDDFYLFANCNFVPDRYNDWQAAYDDLAKYVYSSEHTTKTYYFGIPLDYAHDFSKTTSMLAFEIYGTREDLYGPTGHLSSPAMSIFLTRIPAASTTGLDLNHYSAVSGFLDLHGDQRECHIMQDVKITCVSPAARTSLLTSLSTLVSSVEKQQRENVGAEGVLTYMCFKSLDDEVGARVFGRWATGEDMEGFIRRDDVKAFWEGNKENVRAMEQRGYRPNGKGWLHRGKGYAGETAK</sequence>
<keyword evidence="2" id="KW-1185">Reference proteome</keyword>
<evidence type="ECO:0008006" key="3">
    <source>
        <dbReference type="Google" id="ProtNLM"/>
    </source>
</evidence>
<dbReference type="EMBL" id="ML996097">
    <property type="protein sequence ID" value="KAF2741427.1"/>
    <property type="molecule type" value="Genomic_DNA"/>
</dbReference>
<protein>
    <recommendedName>
        <fullName evidence="3">ABM domain-containing protein</fullName>
    </recommendedName>
</protein>
<dbReference type="AlphaFoldDB" id="A0A9P4RDA6"/>
<organism evidence="1 2">
    <name type="scientific">Polyplosphaeria fusca</name>
    <dbReference type="NCBI Taxonomy" id="682080"/>
    <lineage>
        <taxon>Eukaryota</taxon>
        <taxon>Fungi</taxon>
        <taxon>Dikarya</taxon>
        <taxon>Ascomycota</taxon>
        <taxon>Pezizomycotina</taxon>
        <taxon>Dothideomycetes</taxon>
        <taxon>Pleosporomycetidae</taxon>
        <taxon>Pleosporales</taxon>
        <taxon>Tetraplosphaeriaceae</taxon>
        <taxon>Polyplosphaeria</taxon>
    </lineage>
</organism>
<comment type="caution">
    <text evidence="1">The sequence shown here is derived from an EMBL/GenBank/DDBJ whole genome shotgun (WGS) entry which is preliminary data.</text>
</comment>
<name>A0A9P4RDA6_9PLEO</name>